<dbReference type="EMBL" id="GGEC01014708">
    <property type="protein sequence ID" value="MBW95191.1"/>
    <property type="molecule type" value="Transcribed_RNA"/>
</dbReference>
<dbReference type="AlphaFoldDB" id="A0A2P2JP13"/>
<accession>A0A2P2JP13</accession>
<sequence>MPSCAELVNFGFFFQVWFMVYISI</sequence>
<proteinExistence type="predicted"/>
<organism evidence="1">
    <name type="scientific">Rhizophora mucronata</name>
    <name type="common">Asiatic mangrove</name>
    <dbReference type="NCBI Taxonomy" id="61149"/>
    <lineage>
        <taxon>Eukaryota</taxon>
        <taxon>Viridiplantae</taxon>
        <taxon>Streptophyta</taxon>
        <taxon>Embryophyta</taxon>
        <taxon>Tracheophyta</taxon>
        <taxon>Spermatophyta</taxon>
        <taxon>Magnoliopsida</taxon>
        <taxon>eudicotyledons</taxon>
        <taxon>Gunneridae</taxon>
        <taxon>Pentapetalae</taxon>
        <taxon>rosids</taxon>
        <taxon>fabids</taxon>
        <taxon>Malpighiales</taxon>
        <taxon>Rhizophoraceae</taxon>
        <taxon>Rhizophora</taxon>
    </lineage>
</organism>
<protein>
    <submittedName>
        <fullName evidence="1">Uncharacterized protein</fullName>
    </submittedName>
</protein>
<evidence type="ECO:0000313" key="1">
    <source>
        <dbReference type="EMBL" id="MBW95191.1"/>
    </source>
</evidence>
<name>A0A2P2JP13_RHIMU</name>
<reference evidence="1" key="1">
    <citation type="submission" date="2018-02" db="EMBL/GenBank/DDBJ databases">
        <title>Rhizophora mucronata_Transcriptome.</title>
        <authorList>
            <person name="Meera S.P."/>
            <person name="Sreeshan A."/>
            <person name="Augustine A."/>
        </authorList>
    </citation>
    <scope>NUCLEOTIDE SEQUENCE</scope>
    <source>
        <tissue evidence="1">Leaf</tissue>
    </source>
</reference>